<accession>A0A1I2M6I1</accession>
<gene>
    <name evidence="2" type="ORF">SAMN05421541_1278</name>
</gene>
<keyword evidence="3" id="KW-1185">Reference proteome</keyword>
<feature type="signal peptide" evidence="1">
    <location>
        <begin position="1"/>
        <end position="21"/>
    </location>
</feature>
<dbReference type="PROSITE" id="PS51318">
    <property type="entry name" value="TAT"/>
    <property type="match status" value="1"/>
</dbReference>
<evidence type="ECO:0008006" key="4">
    <source>
        <dbReference type="Google" id="ProtNLM"/>
    </source>
</evidence>
<dbReference type="InterPro" id="IPR006311">
    <property type="entry name" value="TAT_signal"/>
</dbReference>
<keyword evidence="1" id="KW-0732">Signal</keyword>
<dbReference type="Proteomes" id="UP000199645">
    <property type="component" value="Unassembled WGS sequence"/>
</dbReference>
<dbReference type="RefSeq" id="WP_093621818.1">
    <property type="nucleotide sequence ID" value="NZ_BOMT01000108.1"/>
</dbReference>
<sequence>MTSRKQLIGASAAVAFVAATAGVITTVTAGPAAALPASQSVCAMNGFPFWSDAGWISMLPARTVVTSGATTLKVSATADIGVDSANNAEVRLGWSVNNGAPAEGVYGPANFAVHAGSWAARTTFGLISVGAGTTTVQPYIRLSAPVLSPPANIIHRCFTIEATTS</sequence>
<name>A0A1I2M6I1_9ACTN</name>
<dbReference type="EMBL" id="FONV01000027">
    <property type="protein sequence ID" value="SFF87072.1"/>
    <property type="molecule type" value="Genomic_DNA"/>
</dbReference>
<dbReference type="STRING" id="35752.SAMN05421541_1278"/>
<dbReference type="OrthoDB" id="5195584at2"/>
<feature type="chain" id="PRO_5039122167" description="SipW-cognate class signal peptide" evidence="1">
    <location>
        <begin position="22"/>
        <end position="165"/>
    </location>
</feature>
<reference evidence="2 3" key="1">
    <citation type="submission" date="2016-10" db="EMBL/GenBank/DDBJ databases">
        <authorList>
            <person name="de Groot N.N."/>
        </authorList>
    </citation>
    <scope>NUCLEOTIDE SEQUENCE [LARGE SCALE GENOMIC DNA]</scope>
    <source>
        <strain evidence="2 3">DSM 43019</strain>
    </source>
</reference>
<dbReference type="AlphaFoldDB" id="A0A1I2M6I1"/>
<organism evidence="2 3">
    <name type="scientific">Actinoplanes philippinensis</name>
    <dbReference type="NCBI Taxonomy" id="35752"/>
    <lineage>
        <taxon>Bacteria</taxon>
        <taxon>Bacillati</taxon>
        <taxon>Actinomycetota</taxon>
        <taxon>Actinomycetes</taxon>
        <taxon>Micromonosporales</taxon>
        <taxon>Micromonosporaceae</taxon>
        <taxon>Actinoplanes</taxon>
    </lineage>
</organism>
<evidence type="ECO:0000313" key="3">
    <source>
        <dbReference type="Proteomes" id="UP000199645"/>
    </source>
</evidence>
<evidence type="ECO:0000313" key="2">
    <source>
        <dbReference type="EMBL" id="SFF87072.1"/>
    </source>
</evidence>
<protein>
    <recommendedName>
        <fullName evidence="4">SipW-cognate class signal peptide</fullName>
    </recommendedName>
</protein>
<proteinExistence type="predicted"/>
<evidence type="ECO:0000256" key="1">
    <source>
        <dbReference type="SAM" id="SignalP"/>
    </source>
</evidence>